<dbReference type="InterPro" id="IPR002655">
    <property type="entry name" value="Acyl-CoA_oxidase_C"/>
</dbReference>
<dbReference type="Gene3D" id="2.40.110.10">
    <property type="entry name" value="Butyryl-CoA Dehydrogenase, subunit A, domain 2"/>
    <property type="match status" value="1"/>
</dbReference>
<dbReference type="InterPro" id="IPR055060">
    <property type="entry name" value="ACOX_C_alpha1"/>
</dbReference>
<dbReference type="InterPro" id="IPR012258">
    <property type="entry name" value="Acyl-CoA_oxidase"/>
</dbReference>
<dbReference type="InterPro" id="IPR046373">
    <property type="entry name" value="Acyl-CoA_Oxase/DH_mid-dom_sf"/>
</dbReference>
<dbReference type="InterPro" id="IPR036250">
    <property type="entry name" value="AcylCo_DH-like_C"/>
</dbReference>
<keyword evidence="5" id="KW-0560">Oxidoreductase</keyword>
<evidence type="ECO:0000313" key="8">
    <source>
        <dbReference type="EMBL" id="GHI40244.1"/>
    </source>
</evidence>
<proteinExistence type="inferred from homology"/>
<comment type="caution">
    <text evidence="8">The sequence shown here is derived from an EMBL/GenBank/DDBJ whole genome shotgun (WGS) entry which is preliminary data.</text>
</comment>
<gene>
    <name evidence="8" type="ORF">Sviol_46520</name>
</gene>
<organism evidence="8 9">
    <name type="scientific">Streptomyces violascens</name>
    <dbReference type="NCBI Taxonomy" id="67381"/>
    <lineage>
        <taxon>Bacteria</taxon>
        <taxon>Bacillati</taxon>
        <taxon>Actinomycetota</taxon>
        <taxon>Actinomycetes</taxon>
        <taxon>Kitasatosporales</taxon>
        <taxon>Streptomycetaceae</taxon>
        <taxon>Streptomyces</taxon>
    </lineage>
</organism>
<accession>A0ABQ3QSJ1</accession>
<evidence type="ECO:0000256" key="1">
    <source>
        <dbReference type="ARBA" id="ARBA00001974"/>
    </source>
</evidence>
<dbReference type="Pfam" id="PF22924">
    <property type="entry name" value="ACOX_C_alpha1"/>
    <property type="match status" value="1"/>
</dbReference>
<evidence type="ECO:0000256" key="4">
    <source>
        <dbReference type="ARBA" id="ARBA00022827"/>
    </source>
</evidence>
<dbReference type="Pfam" id="PF01756">
    <property type="entry name" value="ACOX"/>
    <property type="match status" value="1"/>
</dbReference>
<keyword evidence="3" id="KW-0285">Flavoprotein</keyword>
<keyword evidence="9" id="KW-1185">Reference proteome</keyword>
<comment type="similarity">
    <text evidence="2">Belongs to the acyl-CoA oxidase family.</text>
</comment>
<evidence type="ECO:0000259" key="6">
    <source>
        <dbReference type="Pfam" id="PF01756"/>
    </source>
</evidence>
<evidence type="ECO:0008006" key="10">
    <source>
        <dbReference type="Google" id="ProtNLM"/>
    </source>
</evidence>
<evidence type="ECO:0000256" key="2">
    <source>
        <dbReference type="ARBA" id="ARBA00006288"/>
    </source>
</evidence>
<evidence type="ECO:0000259" key="7">
    <source>
        <dbReference type="Pfam" id="PF22924"/>
    </source>
</evidence>
<dbReference type="Proteomes" id="UP001050808">
    <property type="component" value="Unassembled WGS sequence"/>
</dbReference>
<sequence>MPTSPLPCPSPLNTLVHGTCPPPFLDALHHALSHDPAPDGPTPYDRDAHLTHRLQRLSESLPAARRMLRAPEQLAALIAWTAAAEPALCMTLINHTLLGLGSMTHLAPDHAPLEKKFETLESARAKCSYLITEVGRSNSHLAVRTRAVFEPETRDFVLTTPDAEAAKFSGTAAHGIPRVGVVLARLIVAEEDCGVFPFVVDLTDGSGPLPGVKMTAPVELGALPLDYTLIRFDGVRLPWEHWLCDDATLGPNGLFHDPLGSPDRRLQRTLCVGQGLWGTLPAAAAALARQAGVLAVRYARGRRTQGRLAPGTPLLRYRSQQHAVLGAMADAFALTCAASRALGLWSGSLIGAADSGPADGGDTMAFAPWSAVNRPLSAYKAHSIREAARVIDLCQRHCGFAGLLDTNRLAAYRGFLQAFDPAGGDNQLIYYDVGRALADEALPSADTGPLPPAPDPQWWPAVLSRHTHRLSHRLRTRRDALATAGPHARDSFEVWNPLLDEAAELGTAYAARLAADDVIRSLTTVTDAETLAVLEPLAALHGVLAARRQAGSLLAAGTLVPTDLDELPHLTDRLCDAILPHLPQLEDAFALPSDIVRAPLGAENYIEALAQNLNWKNGAPS</sequence>
<dbReference type="SUPFAM" id="SSF47203">
    <property type="entry name" value="Acyl-CoA dehydrogenase C-terminal domain-like"/>
    <property type="match status" value="2"/>
</dbReference>
<feature type="domain" description="Acyl-CoA oxidase C-alpha1" evidence="7">
    <location>
        <begin position="284"/>
        <end position="437"/>
    </location>
</feature>
<protein>
    <recommendedName>
        <fullName evidence="10">Acyl-CoA oxidase</fullName>
    </recommendedName>
</protein>
<dbReference type="SUPFAM" id="SSF56645">
    <property type="entry name" value="Acyl-CoA dehydrogenase NM domain-like"/>
    <property type="match status" value="1"/>
</dbReference>
<comment type="cofactor">
    <cofactor evidence="1">
        <name>FAD</name>
        <dbReference type="ChEBI" id="CHEBI:57692"/>
    </cofactor>
</comment>
<dbReference type="PANTHER" id="PTHR10909:SF382">
    <property type="entry name" value="ACYL-COENZYME A OXIDASE"/>
    <property type="match status" value="1"/>
</dbReference>
<feature type="domain" description="Acyl-CoA oxidase C-terminal" evidence="6">
    <location>
        <begin position="466"/>
        <end position="603"/>
    </location>
</feature>
<dbReference type="Gene3D" id="1.20.140.10">
    <property type="entry name" value="Butyryl-CoA Dehydrogenase, subunit A, domain 3"/>
    <property type="match status" value="2"/>
</dbReference>
<evidence type="ECO:0000256" key="5">
    <source>
        <dbReference type="ARBA" id="ARBA00023002"/>
    </source>
</evidence>
<dbReference type="InterPro" id="IPR009100">
    <property type="entry name" value="AcylCoA_DH/oxidase_NM_dom_sf"/>
</dbReference>
<reference evidence="8" key="1">
    <citation type="submission" date="2024-05" db="EMBL/GenBank/DDBJ databases">
        <title>Whole genome shotgun sequence of Streptomyces violascens NBRC 12920.</title>
        <authorList>
            <person name="Komaki H."/>
            <person name="Tamura T."/>
        </authorList>
    </citation>
    <scope>NUCLEOTIDE SEQUENCE</scope>
    <source>
        <strain evidence="8">NBRC 12920</strain>
    </source>
</reference>
<keyword evidence="4" id="KW-0274">FAD</keyword>
<evidence type="ECO:0000256" key="3">
    <source>
        <dbReference type="ARBA" id="ARBA00022630"/>
    </source>
</evidence>
<evidence type="ECO:0000313" key="9">
    <source>
        <dbReference type="Proteomes" id="UP001050808"/>
    </source>
</evidence>
<dbReference type="PANTHER" id="PTHR10909">
    <property type="entry name" value="ELECTRON TRANSPORT OXIDOREDUCTASE"/>
    <property type="match status" value="1"/>
</dbReference>
<dbReference type="EMBL" id="BNDY01000017">
    <property type="protein sequence ID" value="GHI40244.1"/>
    <property type="molecule type" value="Genomic_DNA"/>
</dbReference>
<name>A0ABQ3QSJ1_9ACTN</name>